<dbReference type="PROSITE" id="PS50109">
    <property type="entry name" value="HIS_KIN"/>
    <property type="match status" value="1"/>
</dbReference>
<dbReference type="Proteomes" id="UP000612362">
    <property type="component" value="Unassembled WGS sequence"/>
</dbReference>
<dbReference type="FunFam" id="3.30.565.10:FF:000006">
    <property type="entry name" value="Sensor histidine kinase WalK"/>
    <property type="match status" value="1"/>
</dbReference>
<feature type="transmembrane region" description="Helical" evidence="9">
    <location>
        <begin position="67"/>
        <end position="87"/>
    </location>
</feature>
<dbReference type="EMBL" id="BNJF01000001">
    <property type="protein sequence ID" value="GHO43915.1"/>
    <property type="molecule type" value="Genomic_DNA"/>
</dbReference>
<dbReference type="SUPFAM" id="SSF55874">
    <property type="entry name" value="ATPase domain of HSP90 chaperone/DNA topoisomerase II/histidine kinase"/>
    <property type="match status" value="1"/>
</dbReference>
<dbReference type="SUPFAM" id="SSF47384">
    <property type="entry name" value="Homodimeric domain of signal transducing histidine kinase"/>
    <property type="match status" value="1"/>
</dbReference>
<dbReference type="AlphaFoldDB" id="A0A8J3MQF0"/>
<evidence type="ECO:0000256" key="8">
    <source>
        <dbReference type="SAM" id="MobiDB-lite"/>
    </source>
</evidence>
<sequence length="404" mass="46102">MWSNILRTWPRLFLRLPFTIQLLICALCFLACTALYYYTLPFTHTGYILAIPMLLASWTFNKYGAFCIFTCNIIALVLYNTLIYQQWTVTPTYIYSLIGSIVVLLIEGYLMCTLRSMLDTTEEAQRSEEEARTQAHEANERLRQLNQLKNQFIINVNHELRTPLTAAYGYLEMLYQLLQQTGYLTRELHAVYLKNSLNYCDELQRLVNHVLDTMAIANTRGEIATENLQLYRIIREVMIQFATLYQCHNRLHLDISPHVFARGNAHCIRHVLYNLLSNAHKYSPSRSPILVCAYMDGEKVRITVSDKGAGIPVQEQTLLFDQFVRLPQNLAGPIRGTGLGLYISKHLVEAMQGDIWVESRGIPGQGSNFHFTLPTIAQTRLSRTPAPNTPIPATTPSYNIGASL</sequence>
<evidence type="ECO:0000256" key="7">
    <source>
        <dbReference type="SAM" id="Coils"/>
    </source>
</evidence>
<evidence type="ECO:0000256" key="3">
    <source>
        <dbReference type="ARBA" id="ARBA00022553"/>
    </source>
</evidence>
<evidence type="ECO:0000256" key="5">
    <source>
        <dbReference type="ARBA" id="ARBA00022777"/>
    </source>
</evidence>
<dbReference type="PRINTS" id="PR00344">
    <property type="entry name" value="BCTRLSENSOR"/>
</dbReference>
<dbReference type="InterPro" id="IPR004358">
    <property type="entry name" value="Sig_transdc_His_kin-like_C"/>
</dbReference>
<dbReference type="Gene3D" id="3.30.565.10">
    <property type="entry name" value="Histidine kinase-like ATPase, C-terminal domain"/>
    <property type="match status" value="1"/>
</dbReference>
<dbReference type="PANTHER" id="PTHR43047:SF72">
    <property type="entry name" value="OSMOSENSING HISTIDINE PROTEIN KINASE SLN1"/>
    <property type="match status" value="1"/>
</dbReference>
<evidence type="ECO:0000256" key="6">
    <source>
        <dbReference type="ARBA" id="ARBA00023012"/>
    </source>
</evidence>
<feature type="coiled-coil region" evidence="7">
    <location>
        <begin position="121"/>
        <end position="155"/>
    </location>
</feature>
<dbReference type="Gene3D" id="1.10.287.130">
    <property type="match status" value="1"/>
</dbReference>
<keyword evidence="9" id="KW-0812">Transmembrane</keyword>
<feature type="region of interest" description="Disordered" evidence="8">
    <location>
        <begin position="382"/>
        <end position="404"/>
    </location>
</feature>
<dbReference type="GO" id="GO:0005886">
    <property type="term" value="C:plasma membrane"/>
    <property type="evidence" value="ECO:0007669"/>
    <property type="project" value="TreeGrafter"/>
</dbReference>
<dbReference type="Pfam" id="PF00512">
    <property type="entry name" value="HisKA"/>
    <property type="match status" value="1"/>
</dbReference>
<dbReference type="CDD" id="cd00082">
    <property type="entry name" value="HisKA"/>
    <property type="match status" value="1"/>
</dbReference>
<feature type="domain" description="Histidine kinase" evidence="10">
    <location>
        <begin position="155"/>
        <end position="377"/>
    </location>
</feature>
<comment type="caution">
    <text evidence="11">The sequence shown here is derived from an EMBL/GenBank/DDBJ whole genome shotgun (WGS) entry which is preliminary data.</text>
</comment>
<dbReference type="SMART" id="SM00388">
    <property type="entry name" value="HisKA"/>
    <property type="match status" value="1"/>
</dbReference>
<dbReference type="PANTHER" id="PTHR43047">
    <property type="entry name" value="TWO-COMPONENT HISTIDINE PROTEIN KINASE"/>
    <property type="match status" value="1"/>
</dbReference>
<keyword evidence="4" id="KW-0808">Transferase</keyword>
<keyword evidence="6" id="KW-0902">Two-component regulatory system</keyword>
<dbReference type="GO" id="GO:0000155">
    <property type="term" value="F:phosphorelay sensor kinase activity"/>
    <property type="evidence" value="ECO:0007669"/>
    <property type="project" value="InterPro"/>
</dbReference>
<dbReference type="Pfam" id="PF02518">
    <property type="entry name" value="HATPase_c"/>
    <property type="match status" value="1"/>
</dbReference>
<evidence type="ECO:0000256" key="1">
    <source>
        <dbReference type="ARBA" id="ARBA00000085"/>
    </source>
</evidence>
<dbReference type="GO" id="GO:0009927">
    <property type="term" value="F:histidine phosphotransfer kinase activity"/>
    <property type="evidence" value="ECO:0007669"/>
    <property type="project" value="TreeGrafter"/>
</dbReference>
<evidence type="ECO:0000313" key="12">
    <source>
        <dbReference type="Proteomes" id="UP000612362"/>
    </source>
</evidence>
<evidence type="ECO:0000313" key="11">
    <source>
        <dbReference type="EMBL" id="GHO43915.1"/>
    </source>
</evidence>
<keyword evidence="12" id="KW-1185">Reference proteome</keyword>
<evidence type="ECO:0000259" key="10">
    <source>
        <dbReference type="PROSITE" id="PS50109"/>
    </source>
</evidence>
<reference evidence="11" key="1">
    <citation type="submission" date="2020-10" db="EMBL/GenBank/DDBJ databases">
        <title>Taxonomic study of unclassified bacteria belonging to the class Ktedonobacteria.</title>
        <authorList>
            <person name="Yabe S."/>
            <person name="Wang C.M."/>
            <person name="Zheng Y."/>
            <person name="Sakai Y."/>
            <person name="Cavaletti L."/>
            <person name="Monciardini P."/>
            <person name="Donadio S."/>
        </authorList>
    </citation>
    <scope>NUCLEOTIDE SEQUENCE</scope>
    <source>
        <strain evidence="11">SOSP1-1</strain>
    </source>
</reference>
<dbReference type="InterPro" id="IPR003661">
    <property type="entry name" value="HisK_dim/P_dom"/>
</dbReference>
<protein>
    <recommendedName>
        <fullName evidence="2">histidine kinase</fullName>
        <ecNumber evidence="2">2.7.13.3</ecNumber>
    </recommendedName>
</protein>
<dbReference type="InterPro" id="IPR005467">
    <property type="entry name" value="His_kinase_dom"/>
</dbReference>
<accession>A0A8J3MQF0</accession>
<feature type="transmembrane region" description="Helical" evidence="9">
    <location>
        <begin position="12"/>
        <end position="38"/>
    </location>
</feature>
<dbReference type="InterPro" id="IPR003594">
    <property type="entry name" value="HATPase_dom"/>
</dbReference>
<keyword evidence="3" id="KW-0597">Phosphoprotein</keyword>
<dbReference type="SMART" id="SM00387">
    <property type="entry name" value="HATPase_c"/>
    <property type="match status" value="1"/>
</dbReference>
<comment type="catalytic activity">
    <reaction evidence="1">
        <text>ATP + protein L-histidine = ADP + protein N-phospho-L-histidine.</text>
        <dbReference type="EC" id="2.7.13.3"/>
    </reaction>
</comment>
<dbReference type="InterPro" id="IPR036097">
    <property type="entry name" value="HisK_dim/P_sf"/>
</dbReference>
<name>A0A8J3MQF0_9CHLR</name>
<dbReference type="RefSeq" id="WP_220193359.1">
    <property type="nucleotide sequence ID" value="NZ_BNJF01000001.1"/>
</dbReference>
<keyword evidence="9" id="KW-0472">Membrane</keyword>
<dbReference type="InterPro" id="IPR036890">
    <property type="entry name" value="HATPase_C_sf"/>
</dbReference>
<evidence type="ECO:0000256" key="2">
    <source>
        <dbReference type="ARBA" id="ARBA00012438"/>
    </source>
</evidence>
<keyword evidence="5" id="KW-0418">Kinase</keyword>
<keyword evidence="7" id="KW-0175">Coiled coil</keyword>
<proteinExistence type="predicted"/>
<evidence type="ECO:0000256" key="9">
    <source>
        <dbReference type="SAM" id="Phobius"/>
    </source>
</evidence>
<gene>
    <name evidence="11" type="ORF">KSX_20780</name>
</gene>
<evidence type="ECO:0000256" key="4">
    <source>
        <dbReference type="ARBA" id="ARBA00022679"/>
    </source>
</evidence>
<keyword evidence="9" id="KW-1133">Transmembrane helix</keyword>
<organism evidence="11 12">
    <name type="scientific">Ktedonospora formicarum</name>
    <dbReference type="NCBI Taxonomy" id="2778364"/>
    <lineage>
        <taxon>Bacteria</taxon>
        <taxon>Bacillati</taxon>
        <taxon>Chloroflexota</taxon>
        <taxon>Ktedonobacteria</taxon>
        <taxon>Ktedonobacterales</taxon>
        <taxon>Ktedonobacteraceae</taxon>
        <taxon>Ktedonospora</taxon>
    </lineage>
</organism>
<feature type="transmembrane region" description="Helical" evidence="9">
    <location>
        <begin position="93"/>
        <end position="112"/>
    </location>
</feature>
<dbReference type="EC" id="2.7.13.3" evidence="2"/>